<dbReference type="EMBL" id="QEWP01000021">
    <property type="protein sequence ID" value="PWD97990.1"/>
    <property type="molecule type" value="Genomic_DNA"/>
</dbReference>
<gene>
    <name evidence="1" type="ORF">DDZ16_18130</name>
</gene>
<organism evidence="1 2">
    <name type="scientific">Marinilabilia rubra</name>
    <dbReference type="NCBI Taxonomy" id="2162893"/>
    <lineage>
        <taxon>Bacteria</taxon>
        <taxon>Pseudomonadati</taxon>
        <taxon>Bacteroidota</taxon>
        <taxon>Bacteroidia</taxon>
        <taxon>Marinilabiliales</taxon>
        <taxon>Marinilabiliaceae</taxon>
        <taxon>Marinilabilia</taxon>
    </lineage>
</organism>
<dbReference type="AlphaFoldDB" id="A0A2U2B4J6"/>
<keyword evidence="2" id="KW-1185">Reference proteome</keyword>
<evidence type="ECO:0000313" key="2">
    <source>
        <dbReference type="Proteomes" id="UP000244956"/>
    </source>
</evidence>
<accession>A0A2U2B4J6</accession>
<name>A0A2U2B4J6_9BACT</name>
<protein>
    <submittedName>
        <fullName evidence="1">Uncharacterized protein</fullName>
    </submittedName>
</protein>
<dbReference type="Proteomes" id="UP000244956">
    <property type="component" value="Unassembled WGS sequence"/>
</dbReference>
<reference evidence="1 2" key="1">
    <citation type="submission" date="2018-05" db="EMBL/GenBank/DDBJ databases">
        <title>Marinilabilia rubrum sp. nov., isolated from saltern sediment.</title>
        <authorList>
            <person name="Zhang R."/>
        </authorList>
    </citation>
    <scope>NUCLEOTIDE SEQUENCE [LARGE SCALE GENOMIC DNA]</scope>
    <source>
        <strain evidence="1 2">WTE16</strain>
    </source>
</reference>
<comment type="caution">
    <text evidence="1">The sequence shown here is derived from an EMBL/GenBank/DDBJ whole genome shotgun (WGS) entry which is preliminary data.</text>
</comment>
<sequence length="67" mass="7788">MSNNSGRICDKRHSYLHKRLIFCEERPPLVPPKEEERASPNPSKGGELVALLFYLFLLRGRELFNCN</sequence>
<evidence type="ECO:0000313" key="1">
    <source>
        <dbReference type="EMBL" id="PWD97990.1"/>
    </source>
</evidence>
<proteinExistence type="predicted"/>